<dbReference type="EMBL" id="CP030057">
    <property type="protein sequence ID" value="QOZ62044.1"/>
    <property type="molecule type" value="Genomic_DNA"/>
</dbReference>
<proteinExistence type="predicted"/>
<gene>
    <name evidence="1" type="ORF">XH86_27370</name>
</gene>
<accession>A0A7S7ZTV8</accession>
<reference evidence="1 2" key="1">
    <citation type="submission" date="2018-06" db="EMBL/GenBank/DDBJ databases">
        <title>Comparative genomics of rhizobia nodulating Arachis hypogaea in China.</title>
        <authorList>
            <person name="Li Y."/>
        </authorList>
    </citation>
    <scope>NUCLEOTIDE SEQUENCE [LARGE SCALE GENOMIC DNA]</scope>
    <source>
        <strain evidence="1 2">CCBAU 51658</strain>
    </source>
</reference>
<dbReference type="Proteomes" id="UP000593880">
    <property type="component" value="Chromosome"/>
</dbReference>
<protein>
    <submittedName>
        <fullName evidence="1">Uncharacterized protein</fullName>
    </submittedName>
</protein>
<name>A0A7S7ZTV8_9BRAD</name>
<evidence type="ECO:0000313" key="2">
    <source>
        <dbReference type="Proteomes" id="UP000593880"/>
    </source>
</evidence>
<keyword evidence="2" id="KW-1185">Reference proteome</keyword>
<organism evidence="1 2">
    <name type="scientific">Bradyrhizobium guangdongense</name>
    <dbReference type="NCBI Taxonomy" id="1325090"/>
    <lineage>
        <taxon>Bacteria</taxon>
        <taxon>Pseudomonadati</taxon>
        <taxon>Pseudomonadota</taxon>
        <taxon>Alphaproteobacteria</taxon>
        <taxon>Hyphomicrobiales</taxon>
        <taxon>Nitrobacteraceae</taxon>
        <taxon>Bradyrhizobium</taxon>
    </lineage>
</organism>
<sequence length="82" mass="8822">MKNPFLMVTAIAALCATHRADACALRLPTFELAGFPIAQHQVAVLGSSRVEESTVRPTRMLDGMPASPHQIAVLKCENTESC</sequence>
<evidence type="ECO:0000313" key="1">
    <source>
        <dbReference type="EMBL" id="QOZ62044.1"/>
    </source>
</evidence>